<dbReference type="PROSITE" id="PS51348">
    <property type="entry name" value="GLYCOSYL_HYDROL_F22_2"/>
    <property type="match status" value="1"/>
</dbReference>
<keyword evidence="10" id="KW-1185">Reference proteome</keyword>
<dbReference type="GO" id="GO:0031640">
    <property type="term" value="P:killing of cells of another organism"/>
    <property type="evidence" value="ECO:0007669"/>
    <property type="project" value="UniProtKB-KW"/>
</dbReference>
<dbReference type="PhylomeDB" id="T1JCS3"/>
<dbReference type="Gene3D" id="1.10.530.10">
    <property type="match status" value="1"/>
</dbReference>
<accession>T1JCS3</accession>
<dbReference type="SMART" id="SM00263">
    <property type="entry name" value="LYZ1"/>
    <property type="match status" value="1"/>
</dbReference>
<dbReference type="PRINTS" id="PR00135">
    <property type="entry name" value="LYZLACT"/>
</dbReference>
<evidence type="ECO:0000256" key="6">
    <source>
        <dbReference type="RuleBase" id="RU004440"/>
    </source>
</evidence>
<dbReference type="PANTHER" id="PTHR11407">
    <property type="entry name" value="LYSOZYME C"/>
    <property type="match status" value="1"/>
</dbReference>
<keyword evidence="3" id="KW-0929">Antimicrobial</keyword>
<evidence type="ECO:0000259" key="8">
    <source>
        <dbReference type="PROSITE" id="PS00128"/>
    </source>
</evidence>
<evidence type="ECO:0000256" key="2">
    <source>
        <dbReference type="ARBA" id="ARBA00012732"/>
    </source>
</evidence>
<dbReference type="PROSITE" id="PS00128">
    <property type="entry name" value="GLYCOSYL_HYDROL_F22_1"/>
    <property type="match status" value="1"/>
</dbReference>
<comment type="catalytic activity">
    <reaction evidence="1">
        <text>Hydrolysis of (1-&gt;4)-beta-linkages between N-acetylmuramic acid and N-acetyl-D-glucosamine residues in a peptidoglycan and between N-acetyl-D-glucosamine residues in chitodextrins.</text>
        <dbReference type="EC" id="3.2.1.17"/>
    </reaction>
</comment>
<feature type="signal peptide" evidence="7">
    <location>
        <begin position="1"/>
        <end position="17"/>
    </location>
</feature>
<evidence type="ECO:0000256" key="7">
    <source>
        <dbReference type="SAM" id="SignalP"/>
    </source>
</evidence>
<dbReference type="GO" id="GO:0042742">
    <property type="term" value="P:defense response to bacterium"/>
    <property type="evidence" value="ECO:0007669"/>
    <property type="project" value="UniProtKB-KW"/>
</dbReference>
<keyword evidence="4" id="KW-1015">Disulfide bond</keyword>
<evidence type="ECO:0000313" key="10">
    <source>
        <dbReference type="Proteomes" id="UP000014500"/>
    </source>
</evidence>
<name>T1JCS3_STRMM</name>
<comment type="similarity">
    <text evidence="6">Belongs to the glycosyl hydrolase 22 family.</text>
</comment>
<reference evidence="9" key="2">
    <citation type="submission" date="2015-02" db="UniProtKB">
        <authorList>
            <consortium name="EnsemblMetazoa"/>
        </authorList>
    </citation>
    <scope>IDENTIFICATION</scope>
</reference>
<dbReference type="InterPro" id="IPR019799">
    <property type="entry name" value="Glyco_hydro_22_CS"/>
</dbReference>
<evidence type="ECO:0000256" key="1">
    <source>
        <dbReference type="ARBA" id="ARBA00000632"/>
    </source>
</evidence>
<evidence type="ECO:0000256" key="3">
    <source>
        <dbReference type="ARBA" id="ARBA00022638"/>
    </source>
</evidence>
<dbReference type="Proteomes" id="UP000014500">
    <property type="component" value="Unassembled WGS sequence"/>
</dbReference>
<keyword evidence="3" id="KW-0081">Bacteriolytic enzyme</keyword>
<feature type="chain" id="PRO_5004580203" description="lysozyme" evidence="7">
    <location>
        <begin position="18"/>
        <end position="141"/>
    </location>
</feature>
<dbReference type="EC" id="3.2.1.17" evidence="2"/>
<sequence length="141" mass="15455">MKITIFLSLLFVTFASAKVFTECEVGKALLKAGLSRLEIPRIICHAKKSSGLESSSQSQPDEDGDIKHGIFYFDDRIMCKNAPKSSANTCAMTCDVLKDDDIADDAECVARLQDRNELSILEHYNSCLDTLPSIVGASCML</sequence>
<dbReference type="GO" id="GO:0003796">
    <property type="term" value="F:lysozyme activity"/>
    <property type="evidence" value="ECO:0007669"/>
    <property type="project" value="UniProtKB-EC"/>
</dbReference>
<feature type="domain" description="Glycosyl hydrolases family 22 (GH22)" evidence="8">
    <location>
        <begin position="90"/>
        <end position="108"/>
    </location>
</feature>
<dbReference type="AlphaFoldDB" id="T1JCS3"/>
<dbReference type="Pfam" id="PF00062">
    <property type="entry name" value="Lys"/>
    <property type="match status" value="1"/>
</dbReference>
<reference evidence="10" key="1">
    <citation type="submission" date="2011-05" db="EMBL/GenBank/DDBJ databases">
        <authorList>
            <person name="Richards S.R."/>
            <person name="Qu J."/>
            <person name="Jiang H."/>
            <person name="Jhangiani S.N."/>
            <person name="Agravi P."/>
            <person name="Goodspeed R."/>
            <person name="Gross S."/>
            <person name="Mandapat C."/>
            <person name="Jackson L."/>
            <person name="Mathew T."/>
            <person name="Pu L."/>
            <person name="Thornton R."/>
            <person name="Saada N."/>
            <person name="Wilczek-Boney K.B."/>
            <person name="Lee S."/>
            <person name="Kovar C."/>
            <person name="Wu Y."/>
            <person name="Scherer S.E."/>
            <person name="Worley K.C."/>
            <person name="Muzny D.M."/>
            <person name="Gibbs R."/>
        </authorList>
    </citation>
    <scope>NUCLEOTIDE SEQUENCE</scope>
    <source>
        <strain evidence="10">Brora</strain>
    </source>
</reference>
<dbReference type="EMBL" id="JH432074">
    <property type="status" value="NOT_ANNOTATED_CDS"/>
    <property type="molecule type" value="Genomic_DNA"/>
</dbReference>
<dbReference type="InterPro" id="IPR001916">
    <property type="entry name" value="Glyco_hydro_22"/>
</dbReference>
<dbReference type="OMA" id="GCHIMCE"/>
<evidence type="ECO:0000256" key="5">
    <source>
        <dbReference type="ARBA" id="ARBA00023295"/>
    </source>
</evidence>
<dbReference type="InterPro" id="IPR023346">
    <property type="entry name" value="Lysozyme-like_dom_sf"/>
</dbReference>
<dbReference type="STRING" id="126957.T1JCS3"/>
<keyword evidence="7" id="KW-0732">Signal</keyword>
<evidence type="ECO:0000256" key="4">
    <source>
        <dbReference type="ARBA" id="ARBA00023157"/>
    </source>
</evidence>
<proteinExistence type="inferred from homology"/>
<dbReference type="PANTHER" id="PTHR11407:SF63">
    <property type="entry name" value="LYSOZYME C"/>
    <property type="match status" value="1"/>
</dbReference>
<keyword evidence="5" id="KW-0378">Hydrolase</keyword>
<organism evidence="9 10">
    <name type="scientific">Strigamia maritima</name>
    <name type="common">European centipede</name>
    <name type="synonym">Geophilus maritimus</name>
    <dbReference type="NCBI Taxonomy" id="126957"/>
    <lineage>
        <taxon>Eukaryota</taxon>
        <taxon>Metazoa</taxon>
        <taxon>Ecdysozoa</taxon>
        <taxon>Arthropoda</taxon>
        <taxon>Myriapoda</taxon>
        <taxon>Chilopoda</taxon>
        <taxon>Pleurostigmophora</taxon>
        <taxon>Geophilomorpha</taxon>
        <taxon>Linotaeniidae</taxon>
        <taxon>Strigamia</taxon>
    </lineage>
</organism>
<evidence type="ECO:0000313" key="9">
    <source>
        <dbReference type="EnsemblMetazoa" id="SMAR011592-PA"/>
    </source>
</evidence>
<dbReference type="HOGENOM" id="CLU_1543933_0_0_1"/>
<protein>
    <recommendedName>
        <fullName evidence="2">lysozyme</fullName>
        <ecNumber evidence="2">3.2.1.17</ecNumber>
    </recommendedName>
</protein>
<keyword evidence="5" id="KW-0326">Glycosidase</keyword>
<dbReference type="EnsemblMetazoa" id="SMAR011592-RA">
    <property type="protein sequence ID" value="SMAR011592-PA"/>
    <property type="gene ID" value="SMAR011592"/>
</dbReference>
<dbReference type="SUPFAM" id="SSF53955">
    <property type="entry name" value="Lysozyme-like"/>
    <property type="match status" value="1"/>
</dbReference>